<evidence type="ECO:0000313" key="3">
    <source>
        <dbReference type="Proteomes" id="UP001055102"/>
    </source>
</evidence>
<comment type="caution">
    <text evidence="2">The sequence shown here is derived from an EMBL/GenBank/DDBJ whole genome shotgun (WGS) entry which is preliminary data.</text>
</comment>
<dbReference type="Proteomes" id="UP001055102">
    <property type="component" value="Unassembled WGS sequence"/>
</dbReference>
<evidence type="ECO:0000313" key="2">
    <source>
        <dbReference type="EMBL" id="GJE07014.1"/>
    </source>
</evidence>
<sequence>MLDLAAVALDEFRRQESHLQGLLRVEARIAVGVVAVLKVVGGQRAGAARALGHVLARHLEMDAAGHRALRAVDFEEGLDLRHHPLEGPRLVAAGGDGVAVHRVADPDRLPPLALDGPDQVRQVLGRLVGAEPADQRQATGLVLRVEEVDEADQPLRRGRGPAFQADRVANAASVLDMGVVRLPGAVADPEHVAGGGIPVAGRRIDAGQRLLVAEQQRLVARVEIRRAHLLVRLRIDADGAHEVERVRHPARHVGVARGLRRVLHEAEHPALRVVEVGVAARREGAQQVQGRRRLPVGLELPARIGHPRLLAEADAVDDVAAVARQRDAFQRLGRRGARLGELSGDPSDLHHRRAAGEGQHQRHLQEDAEEVADVVGGVLVEALGAVAALEQEGLALADAGQRRLQLACLTGEDERRKARELGLDALERVGVRILGHLLDRQVAPCARCPTLAHRPLPSTSRQAAARKVPRGKRGL</sequence>
<gene>
    <name evidence="2" type="ORF">AOPFMNJM_2338</name>
</gene>
<organism evidence="2 3">
    <name type="scientific">Methylobacterium jeotgali</name>
    <dbReference type="NCBI Taxonomy" id="381630"/>
    <lineage>
        <taxon>Bacteria</taxon>
        <taxon>Pseudomonadati</taxon>
        <taxon>Pseudomonadota</taxon>
        <taxon>Alphaproteobacteria</taxon>
        <taxon>Hyphomicrobiales</taxon>
        <taxon>Methylobacteriaceae</taxon>
        <taxon>Methylobacterium</taxon>
    </lineage>
</organism>
<name>A0ABQ4SZ12_9HYPH</name>
<feature type="region of interest" description="Disordered" evidence="1">
    <location>
        <begin position="454"/>
        <end position="475"/>
    </location>
</feature>
<feature type="region of interest" description="Disordered" evidence="1">
    <location>
        <begin position="339"/>
        <end position="363"/>
    </location>
</feature>
<keyword evidence="3" id="KW-1185">Reference proteome</keyword>
<accession>A0ABQ4SZ12</accession>
<dbReference type="EMBL" id="BPQR01000038">
    <property type="protein sequence ID" value="GJE07014.1"/>
    <property type="molecule type" value="Genomic_DNA"/>
</dbReference>
<reference evidence="2" key="1">
    <citation type="journal article" date="2021" name="Front. Microbiol.">
        <title>Comprehensive Comparative Genomics and Phenotyping of Methylobacterium Species.</title>
        <authorList>
            <person name="Alessa O."/>
            <person name="Ogura Y."/>
            <person name="Fujitani Y."/>
            <person name="Takami H."/>
            <person name="Hayashi T."/>
            <person name="Sahin N."/>
            <person name="Tani A."/>
        </authorList>
    </citation>
    <scope>NUCLEOTIDE SEQUENCE</scope>
    <source>
        <strain evidence="2">LMG 23639</strain>
    </source>
</reference>
<proteinExistence type="predicted"/>
<protein>
    <submittedName>
        <fullName evidence="2">Uncharacterized protein</fullName>
    </submittedName>
</protein>
<evidence type="ECO:0000256" key="1">
    <source>
        <dbReference type="SAM" id="MobiDB-lite"/>
    </source>
</evidence>
<reference evidence="2" key="2">
    <citation type="submission" date="2021-08" db="EMBL/GenBank/DDBJ databases">
        <authorList>
            <person name="Tani A."/>
            <person name="Ola A."/>
            <person name="Ogura Y."/>
            <person name="Katsura K."/>
            <person name="Hayashi T."/>
        </authorList>
    </citation>
    <scope>NUCLEOTIDE SEQUENCE</scope>
    <source>
        <strain evidence="2">LMG 23639</strain>
    </source>
</reference>